<evidence type="ECO:0000313" key="1">
    <source>
        <dbReference type="EMBL" id="GIZ02241.1"/>
    </source>
</evidence>
<reference evidence="1 2" key="1">
    <citation type="submission" date="2021-06" db="EMBL/GenBank/DDBJ databases">
        <title>Caerostris extrusa draft genome.</title>
        <authorList>
            <person name="Kono N."/>
            <person name="Arakawa K."/>
        </authorList>
    </citation>
    <scope>NUCLEOTIDE SEQUENCE [LARGE SCALE GENOMIC DNA]</scope>
</reference>
<dbReference type="AlphaFoldDB" id="A0AAV4Y8I8"/>
<keyword evidence="2" id="KW-1185">Reference proteome</keyword>
<dbReference type="Pfam" id="PF22574">
    <property type="entry name" value="SPMIP8"/>
    <property type="match status" value="1"/>
</dbReference>
<protein>
    <submittedName>
        <fullName evidence="1">Uncharacterized protein</fullName>
    </submittedName>
</protein>
<dbReference type="InterPro" id="IPR034584">
    <property type="entry name" value="SPMIP8"/>
</dbReference>
<dbReference type="EMBL" id="BPLR01001420">
    <property type="protein sequence ID" value="GIZ02241.1"/>
    <property type="molecule type" value="Genomic_DNA"/>
</dbReference>
<organism evidence="1 2">
    <name type="scientific">Caerostris extrusa</name>
    <name type="common">Bark spider</name>
    <name type="synonym">Caerostris bankana</name>
    <dbReference type="NCBI Taxonomy" id="172846"/>
    <lineage>
        <taxon>Eukaryota</taxon>
        <taxon>Metazoa</taxon>
        <taxon>Ecdysozoa</taxon>
        <taxon>Arthropoda</taxon>
        <taxon>Chelicerata</taxon>
        <taxon>Arachnida</taxon>
        <taxon>Araneae</taxon>
        <taxon>Araneomorphae</taxon>
        <taxon>Entelegynae</taxon>
        <taxon>Araneoidea</taxon>
        <taxon>Araneidae</taxon>
        <taxon>Caerostris</taxon>
    </lineage>
</organism>
<evidence type="ECO:0000313" key="2">
    <source>
        <dbReference type="Proteomes" id="UP001054945"/>
    </source>
</evidence>
<dbReference type="Proteomes" id="UP001054945">
    <property type="component" value="Unassembled WGS sequence"/>
</dbReference>
<comment type="caution">
    <text evidence="1">The sequence shown here is derived from an EMBL/GenBank/DDBJ whole genome shotgun (WGS) entry which is preliminary data.</text>
</comment>
<sequence>MKRAENEHYHHKPKDLSRLPAYAQKYPSLERSHLCDVKRSTLNPAIPTFRMKDMDDVLHKLTDTHCRHTTLCSADCFEKYSYVSHDPTHKVIRRDYCIEKLMKKYSFDVNKLRNPDFDILKTCPPERKYMEAAMSNQKFLPCCVQYDPYLQDEVRNCDKAKIARSIGCRFGTARFAILQAKMRKKKTFPEYGMLPPCHAGINTNTEDESFNP</sequence>
<name>A0AAV4Y8I8_CAEEX</name>
<proteinExistence type="predicted"/>
<gene>
    <name evidence="1" type="primary">AVEN_174127_1</name>
    <name evidence="1" type="ORF">CEXT_176661</name>
</gene>
<accession>A0AAV4Y8I8</accession>